<name>A0A1G6SQT2_9GAMM</name>
<feature type="domain" description="N-acetyltransferase" evidence="1">
    <location>
        <begin position="4"/>
        <end position="170"/>
    </location>
</feature>
<sequence>MPTLSFRFAEEPDAPAIADLVESGYRGERSRAGWTTEADLLDGQRIDVEGVLAVIRDPASRVLLVEREGQGGVELVGCAQLERKPDYAYFGMFSVRPGLQNGGIGRAVLAEAERIAREDWALPAMCMSVIVQRAELIAWYERRGYARTGEYLPFPYGDERFGKPKRDDLRFEILRKPLA</sequence>
<dbReference type="AlphaFoldDB" id="A0A1G6SQT2"/>
<keyword evidence="2" id="KW-0689">Ribosomal protein</keyword>
<dbReference type="SUPFAM" id="SSF55729">
    <property type="entry name" value="Acyl-CoA N-acyltransferases (Nat)"/>
    <property type="match status" value="1"/>
</dbReference>
<dbReference type="PROSITE" id="PS51186">
    <property type="entry name" value="GNAT"/>
    <property type="match status" value="1"/>
</dbReference>
<dbReference type="OrthoDB" id="119501at2"/>
<dbReference type="Pfam" id="PF00583">
    <property type="entry name" value="Acetyltransf_1"/>
    <property type="match status" value="1"/>
</dbReference>
<keyword evidence="2" id="KW-0687">Ribonucleoprotein</keyword>
<dbReference type="InterPro" id="IPR000182">
    <property type="entry name" value="GNAT_dom"/>
</dbReference>
<dbReference type="GO" id="GO:0016747">
    <property type="term" value="F:acyltransferase activity, transferring groups other than amino-acyl groups"/>
    <property type="evidence" value="ECO:0007669"/>
    <property type="project" value="InterPro"/>
</dbReference>
<evidence type="ECO:0000313" key="3">
    <source>
        <dbReference type="Proteomes" id="UP000199603"/>
    </source>
</evidence>
<dbReference type="GO" id="GO:0005840">
    <property type="term" value="C:ribosome"/>
    <property type="evidence" value="ECO:0007669"/>
    <property type="project" value="UniProtKB-KW"/>
</dbReference>
<evidence type="ECO:0000259" key="1">
    <source>
        <dbReference type="PROSITE" id="PS51186"/>
    </source>
</evidence>
<dbReference type="Proteomes" id="UP000199603">
    <property type="component" value="Unassembled WGS sequence"/>
</dbReference>
<reference evidence="2 3" key="1">
    <citation type="submission" date="2016-10" db="EMBL/GenBank/DDBJ databases">
        <authorList>
            <person name="de Groot N.N."/>
        </authorList>
    </citation>
    <scope>NUCLEOTIDE SEQUENCE [LARGE SCALE GENOMIC DNA]</scope>
    <source>
        <strain evidence="2 3">DSM 16957</strain>
    </source>
</reference>
<dbReference type="STRING" id="265719.SAMN04488509_101611"/>
<keyword evidence="3" id="KW-1185">Reference proteome</keyword>
<protein>
    <submittedName>
        <fullName evidence="2">Ribosomal protein S18 acetylase RimI</fullName>
    </submittedName>
</protein>
<dbReference type="InterPro" id="IPR016181">
    <property type="entry name" value="Acyl_CoA_acyltransferase"/>
</dbReference>
<evidence type="ECO:0000313" key="2">
    <source>
        <dbReference type="EMBL" id="SDD18515.1"/>
    </source>
</evidence>
<gene>
    <name evidence="2" type="ORF">SAMN04488509_101611</name>
</gene>
<dbReference type="RefSeq" id="WP_091238667.1">
    <property type="nucleotide sequence ID" value="NZ_FNAG01000001.1"/>
</dbReference>
<dbReference type="EMBL" id="FNAG01000001">
    <property type="protein sequence ID" value="SDD18515.1"/>
    <property type="molecule type" value="Genomic_DNA"/>
</dbReference>
<organism evidence="2 3">
    <name type="scientific">Aquimonas voraii</name>
    <dbReference type="NCBI Taxonomy" id="265719"/>
    <lineage>
        <taxon>Bacteria</taxon>
        <taxon>Pseudomonadati</taxon>
        <taxon>Pseudomonadota</taxon>
        <taxon>Gammaproteobacteria</taxon>
        <taxon>Lysobacterales</taxon>
        <taxon>Lysobacteraceae</taxon>
        <taxon>Aquimonas</taxon>
    </lineage>
</organism>
<proteinExistence type="predicted"/>
<dbReference type="CDD" id="cd04301">
    <property type="entry name" value="NAT_SF"/>
    <property type="match status" value="1"/>
</dbReference>
<accession>A0A1G6SQT2</accession>
<dbReference type="Gene3D" id="3.40.630.30">
    <property type="match status" value="1"/>
</dbReference>